<comment type="caution">
    <text evidence="1">The sequence shown here is derived from an EMBL/GenBank/DDBJ whole genome shotgun (WGS) entry which is preliminary data.</text>
</comment>
<gene>
    <name evidence="1" type="ORF">Tco_0626098</name>
</gene>
<sequence>MTQGVPINGEPNMRANGEEIQQEHGGVRNSTRMITSDVAETKNRRSLLALSPRIHDRLIYRGDRVTESHHVHNRWEPEDPRDVDPESRNAKMFRMTCELTHLLLCYLVSFRFHFSIMKGFINRLCKIEHPICEAFRVFCIMQSLPKEYSPYVFRFMKTCKEPSLMELYEVMCKTEDDLRIIARNKTNKRRAEDKEIDEKATGRTKGFFYERLNEEATPNCDDCGRTLSSKNDEPKASLRA</sequence>
<accession>A0ABQ4WIN0</accession>
<evidence type="ECO:0000313" key="1">
    <source>
        <dbReference type="EMBL" id="GJS52736.1"/>
    </source>
</evidence>
<name>A0ABQ4WIN0_9ASTR</name>
<evidence type="ECO:0000313" key="2">
    <source>
        <dbReference type="Proteomes" id="UP001151760"/>
    </source>
</evidence>
<reference evidence="1" key="2">
    <citation type="submission" date="2022-01" db="EMBL/GenBank/DDBJ databases">
        <authorList>
            <person name="Yamashiro T."/>
            <person name="Shiraishi A."/>
            <person name="Satake H."/>
            <person name="Nakayama K."/>
        </authorList>
    </citation>
    <scope>NUCLEOTIDE SEQUENCE</scope>
</reference>
<reference evidence="1" key="1">
    <citation type="journal article" date="2022" name="Int. J. Mol. Sci.">
        <title>Draft Genome of Tanacetum Coccineum: Genomic Comparison of Closely Related Tanacetum-Family Plants.</title>
        <authorList>
            <person name="Yamashiro T."/>
            <person name="Shiraishi A."/>
            <person name="Nakayama K."/>
            <person name="Satake H."/>
        </authorList>
    </citation>
    <scope>NUCLEOTIDE SEQUENCE</scope>
</reference>
<organism evidence="1 2">
    <name type="scientific">Tanacetum coccineum</name>
    <dbReference type="NCBI Taxonomy" id="301880"/>
    <lineage>
        <taxon>Eukaryota</taxon>
        <taxon>Viridiplantae</taxon>
        <taxon>Streptophyta</taxon>
        <taxon>Embryophyta</taxon>
        <taxon>Tracheophyta</taxon>
        <taxon>Spermatophyta</taxon>
        <taxon>Magnoliopsida</taxon>
        <taxon>eudicotyledons</taxon>
        <taxon>Gunneridae</taxon>
        <taxon>Pentapetalae</taxon>
        <taxon>asterids</taxon>
        <taxon>campanulids</taxon>
        <taxon>Asterales</taxon>
        <taxon>Asteraceae</taxon>
        <taxon>Asteroideae</taxon>
        <taxon>Anthemideae</taxon>
        <taxon>Anthemidinae</taxon>
        <taxon>Tanacetum</taxon>
    </lineage>
</organism>
<protein>
    <submittedName>
        <fullName evidence="1">Uncharacterized protein</fullName>
    </submittedName>
</protein>
<keyword evidence="2" id="KW-1185">Reference proteome</keyword>
<proteinExistence type="predicted"/>
<dbReference type="Proteomes" id="UP001151760">
    <property type="component" value="Unassembled WGS sequence"/>
</dbReference>
<dbReference type="EMBL" id="BQNB010008676">
    <property type="protein sequence ID" value="GJS52736.1"/>
    <property type="molecule type" value="Genomic_DNA"/>
</dbReference>